<reference evidence="3" key="1">
    <citation type="submission" date="2022-02" db="EMBL/GenBank/DDBJ databases">
        <title>Atlantic sturgeon de novo genome assembly.</title>
        <authorList>
            <person name="Stock M."/>
            <person name="Klopp C."/>
            <person name="Guiguen Y."/>
            <person name="Cabau C."/>
            <person name="Parinello H."/>
            <person name="Santidrian Yebra-Pimentel E."/>
            <person name="Kuhl H."/>
            <person name="Dirks R.P."/>
            <person name="Guessner J."/>
            <person name="Wuertz S."/>
            <person name="Du K."/>
            <person name="Schartl M."/>
        </authorList>
    </citation>
    <scope>NUCLEOTIDE SEQUENCE</scope>
    <source>
        <strain evidence="3">STURGEONOMICS-FGT-2020</strain>
        <tissue evidence="3">Whole blood</tissue>
    </source>
</reference>
<keyword evidence="4" id="KW-1185">Reference proteome</keyword>
<feature type="region of interest" description="Disordered" evidence="2">
    <location>
        <begin position="196"/>
        <end position="217"/>
    </location>
</feature>
<dbReference type="Proteomes" id="UP001230051">
    <property type="component" value="Unassembled WGS sequence"/>
</dbReference>
<evidence type="ECO:0000313" key="4">
    <source>
        <dbReference type="Proteomes" id="UP001230051"/>
    </source>
</evidence>
<comment type="caution">
    <text evidence="3">The sequence shown here is derived from an EMBL/GenBank/DDBJ whole genome shotgun (WGS) entry which is preliminary data.</text>
</comment>
<sequence length="217" mass="24356">MGCPCCSGGKAQHCFHGMPLLFWCAPVVLVIKHNTCFFCLQLFLDDSKVKNFISCFKDKQFLVFFFSPLWRNEWSPPGLLPFLSLCGRERNFVRATTGQWCSLSSWGAGGEGVQSCCHTAEEPLLVVPFCPTALYTLPGNGRLSGSVGLVRSTFAIELSSRFEYRHGQEHISQPTHLNWVGSQHQLTNELARFFREPGTQQEGQGEGGQLRVTRLHR</sequence>
<dbReference type="AlphaFoldDB" id="A0AAD8CF36"/>
<dbReference type="EMBL" id="JAGXEW010001739">
    <property type="protein sequence ID" value="KAK1124562.1"/>
    <property type="molecule type" value="Genomic_DNA"/>
</dbReference>
<evidence type="ECO:0000256" key="2">
    <source>
        <dbReference type="SAM" id="MobiDB-lite"/>
    </source>
</evidence>
<dbReference type="PANTHER" id="PTHR31449:SF3">
    <property type="entry name" value="UPF0598 PROTEIN C8ORF82"/>
    <property type="match status" value="1"/>
</dbReference>
<name>A0AAD8CF36_ACIOX</name>
<protein>
    <submittedName>
        <fullName evidence="3">Uncharacterized protein</fullName>
    </submittedName>
</protein>
<comment type="similarity">
    <text evidence="1">Belongs to the UPF0598 family.</text>
</comment>
<evidence type="ECO:0000256" key="1">
    <source>
        <dbReference type="ARBA" id="ARBA00006322"/>
    </source>
</evidence>
<dbReference type="PANTHER" id="PTHR31449">
    <property type="entry name" value="UPF0598 PROTEIN C8ORF82"/>
    <property type="match status" value="1"/>
</dbReference>
<dbReference type="Pfam" id="PF14956">
    <property type="entry name" value="DUF4505"/>
    <property type="match status" value="1"/>
</dbReference>
<proteinExistence type="inferred from homology"/>
<gene>
    <name evidence="3" type="ORF">AOXY_G38663</name>
</gene>
<evidence type="ECO:0000313" key="3">
    <source>
        <dbReference type="EMBL" id="KAK1124562.1"/>
    </source>
</evidence>
<organism evidence="3 4">
    <name type="scientific">Acipenser oxyrinchus oxyrinchus</name>
    <dbReference type="NCBI Taxonomy" id="40147"/>
    <lineage>
        <taxon>Eukaryota</taxon>
        <taxon>Metazoa</taxon>
        <taxon>Chordata</taxon>
        <taxon>Craniata</taxon>
        <taxon>Vertebrata</taxon>
        <taxon>Euteleostomi</taxon>
        <taxon>Actinopterygii</taxon>
        <taxon>Chondrostei</taxon>
        <taxon>Acipenseriformes</taxon>
        <taxon>Acipenseridae</taxon>
        <taxon>Acipenser</taxon>
    </lineage>
</organism>
<dbReference type="InterPro" id="IPR028108">
    <property type="entry name" value="DUF4505"/>
</dbReference>
<accession>A0AAD8CF36</accession>